<gene>
    <name evidence="1" type="ORF">BPAE_0519g00010</name>
</gene>
<name>A0A4Z1EVG6_9HELO</name>
<sequence>MPAFPAEPVMPRADEMKNLIIQQDTHAMDETSKKNLARHLQKCTKAFQTSSTKSILQKDRIQFLITINNKAKVR</sequence>
<protein>
    <recommendedName>
        <fullName evidence="3">Dynein light chain</fullName>
    </recommendedName>
</protein>
<keyword evidence="2" id="KW-1185">Reference proteome</keyword>
<dbReference type="Proteomes" id="UP000297910">
    <property type="component" value="Unassembled WGS sequence"/>
</dbReference>
<accession>A0A4Z1EVG6</accession>
<comment type="caution">
    <text evidence="1">The sequence shown here is derived from an EMBL/GenBank/DDBJ whole genome shotgun (WGS) entry which is preliminary data.</text>
</comment>
<reference evidence="1 2" key="1">
    <citation type="submission" date="2017-12" db="EMBL/GenBank/DDBJ databases">
        <title>Comparative genomics of Botrytis spp.</title>
        <authorList>
            <person name="Valero-Jimenez C.A."/>
            <person name="Tapia P."/>
            <person name="Veloso J."/>
            <person name="Silva-Moreno E."/>
            <person name="Staats M."/>
            <person name="Valdes J.H."/>
            <person name="Van Kan J.A.L."/>
        </authorList>
    </citation>
    <scope>NUCLEOTIDE SEQUENCE [LARGE SCALE GENOMIC DNA]</scope>
    <source>
        <strain evidence="1 2">Bp0003</strain>
    </source>
</reference>
<dbReference type="AlphaFoldDB" id="A0A4Z1EVG6"/>
<evidence type="ECO:0008006" key="3">
    <source>
        <dbReference type="Google" id="ProtNLM"/>
    </source>
</evidence>
<proteinExistence type="predicted"/>
<organism evidence="1 2">
    <name type="scientific">Botrytis paeoniae</name>
    <dbReference type="NCBI Taxonomy" id="278948"/>
    <lineage>
        <taxon>Eukaryota</taxon>
        <taxon>Fungi</taxon>
        <taxon>Dikarya</taxon>
        <taxon>Ascomycota</taxon>
        <taxon>Pezizomycotina</taxon>
        <taxon>Leotiomycetes</taxon>
        <taxon>Helotiales</taxon>
        <taxon>Sclerotiniaceae</taxon>
        <taxon>Botrytis</taxon>
    </lineage>
</organism>
<evidence type="ECO:0000313" key="1">
    <source>
        <dbReference type="EMBL" id="TGO16126.1"/>
    </source>
</evidence>
<dbReference type="EMBL" id="PQXI01000517">
    <property type="protein sequence ID" value="TGO16126.1"/>
    <property type="molecule type" value="Genomic_DNA"/>
</dbReference>
<evidence type="ECO:0000313" key="2">
    <source>
        <dbReference type="Proteomes" id="UP000297910"/>
    </source>
</evidence>